<feature type="transmembrane region" description="Helical" evidence="5">
    <location>
        <begin position="20"/>
        <end position="44"/>
    </location>
</feature>
<feature type="transmembrane region" description="Helical" evidence="5">
    <location>
        <begin position="244"/>
        <end position="262"/>
    </location>
</feature>
<sequence length="417" mass="46308">MKFDDVLKEIGGFGRFQKTLYIWICLPQILLAFHMFVSIFTSAVPPHLCLSTWPPPAGQEPNFNFSQVELSCSAGGSAQAHPSNSSTRAVSEGLGVGGCQGGWEYSKEIFHSTVVTEWDLVCENATLNNIGSSIYMFGLLVGAVLFGALSDKYGRRTIILVGLALQVVFGVGAAFAPTFSIYIMLRFVVGTTISAVIMNAFVLGTEWTGLKHRMLAGIITDYFFGFGYILLAGVAYLIRDWRHLQLAISAPGFLFIFYIWVLPKSARWLMANQKNEEALDLIRKAALVNGNPLRDDIELQQDHKSAKTVKKQRKHTVIDLVRTPKMRRQSLIVFYLWFVNVLVYYGLSLNISDFGINIYLTQFIFGLVEMPARTITLFTLNRSRQISQLAFLTVGGLACLLTIFIPDGESLSGASHT</sequence>
<feature type="transmembrane region" description="Helical" evidence="5">
    <location>
        <begin position="133"/>
        <end position="150"/>
    </location>
</feature>
<keyword evidence="4 5" id="KW-0472">Membrane</keyword>
<keyword evidence="3 5" id="KW-1133">Transmembrane helix</keyword>
<reference evidence="8" key="1">
    <citation type="submission" date="2025-08" db="UniProtKB">
        <authorList>
            <consortium name="RefSeq"/>
        </authorList>
    </citation>
    <scope>IDENTIFICATION</scope>
</reference>
<proteinExistence type="predicted"/>
<dbReference type="Proteomes" id="UP000515152">
    <property type="component" value="Unplaced"/>
</dbReference>
<evidence type="ECO:0000256" key="5">
    <source>
        <dbReference type="SAM" id="Phobius"/>
    </source>
</evidence>
<dbReference type="KEGG" id="char:122131657"/>
<evidence type="ECO:0000256" key="3">
    <source>
        <dbReference type="ARBA" id="ARBA00022989"/>
    </source>
</evidence>
<dbReference type="PROSITE" id="PS50850">
    <property type="entry name" value="MFS"/>
    <property type="match status" value="1"/>
</dbReference>
<protein>
    <submittedName>
        <fullName evidence="8">Solute carrier family 22 member 20</fullName>
    </submittedName>
</protein>
<dbReference type="InterPro" id="IPR020846">
    <property type="entry name" value="MFS_dom"/>
</dbReference>
<evidence type="ECO:0000259" key="6">
    <source>
        <dbReference type="PROSITE" id="PS50850"/>
    </source>
</evidence>
<feature type="transmembrane region" description="Helical" evidence="5">
    <location>
        <begin position="181"/>
        <end position="203"/>
    </location>
</feature>
<dbReference type="RefSeq" id="XP_042562220.1">
    <property type="nucleotide sequence ID" value="XM_042706286.1"/>
</dbReference>
<name>A0A8M1KI45_CLUHA</name>
<dbReference type="OrthoDB" id="5296287at2759"/>
<keyword evidence="2 5" id="KW-0812">Transmembrane</keyword>
<evidence type="ECO:0000256" key="2">
    <source>
        <dbReference type="ARBA" id="ARBA00022692"/>
    </source>
</evidence>
<feature type="transmembrane region" description="Helical" evidence="5">
    <location>
        <begin position="389"/>
        <end position="406"/>
    </location>
</feature>
<dbReference type="PANTHER" id="PTHR24064">
    <property type="entry name" value="SOLUTE CARRIER FAMILY 22 MEMBER"/>
    <property type="match status" value="1"/>
</dbReference>
<evidence type="ECO:0000313" key="7">
    <source>
        <dbReference type="Proteomes" id="UP000515152"/>
    </source>
</evidence>
<dbReference type="InterPro" id="IPR005828">
    <property type="entry name" value="MFS_sugar_transport-like"/>
</dbReference>
<dbReference type="GO" id="GO:0022857">
    <property type="term" value="F:transmembrane transporter activity"/>
    <property type="evidence" value="ECO:0007669"/>
    <property type="project" value="InterPro"/>
</dbReference>
<feature type="transmembrane region" description="Helical" evidence="5">
    <location>
        <begin position="359"/>
        <end position="380"/>
    </location>
</feature>
<gene>
    <name evidence="8" type="primary">si:dkey-119m7.4</name>
</gene>
<organism evidence="7 8">
    <name type="scientific">Clupea harengus</name>
    <name type="common">Atlantic herring</name>
    <dbReference type="NCBI Taxonomy" id="7950"/>
    <lineage>
        <taxon>Eukaryota</taxon>
        <taxon>Metazoa</taxon>
        <taxon>Chordata</taxon>
        <taxon>Craniata</taxon>
        <taxon>Vertebrata</taxon>
        <taxon>Euteleostomi</taxon>
        <taxon>Actinopterygii</taxon>
        <taxon>Neopterygii</taxon>
        <taxon>Teleostei</taxon>
        <taxon>Clupei</taxon>
        <taxon>Clupeiformes</taxon>
        <taxon>Clupeoidei</taxon>
        <taxon>Clupeidae</taxon>
        <taxon>Clupea</taxon>
    </lineage>
</organism>
<feature type="transmembrane region" description="Helical" evidence="5">
    <location>
        <begin position="330"/>
        <end position="347"/>
    </location>
</feature>
<feature type="transmembrane region" description="Helical" evidence="5">
    <location>
        <begin position="157"/>
        <end position="175"/>
    </location>
</feature>
<dbReference type="GO" id="GO:0016020">
    <property type="term" value="C:membrane"/>
    <property type="evidence" value="ECO:0007669"/>
    <property type="project" value="UniProtKB-SubCell"/>
</dbReference>
<feature type="domain" description="Major facilitator superfamily (MFS) profile" evidence="6">
    <location>
        <begin position="27"/>
        <end position="417"/>
    </location>
</feature>
<feature type="transmembrane region" description="Helical" evidence="5">
    <location>
        <begin position="215"/>
        <end position="238"/>
    </location>
</feature>
<keyword evidence="7" id="KW-1185">Reference proteome</keyword>
<accession>A0A8M1KI45</accession>
<evidence type="ECO:0000256" key="4">
    <source>
        <dbReference type="ARBA" id="ARBA00023136"/>
    </source>
</evidence>
<evidence type="ECO:0000313" key="8">
    <source>
        <dbReference type="RefSeq" id="XP_042562220.1"/>
    </source>
</evidence>
<comment type="subcellular location">
    <subcellularLocation>
        <location evidence="1">Membrane</location>
        <topology evidence="1">Multi-pass membrane protein</topology>
    </subcellularLocation>
</comment>
<dbReference type="AlphaFoldDB" id="A0A8M1KI45"/>
<dbReference type="GeneID" id="122131657"/>
<evidence type="ECO:0000256" key="1">
    <source>
        <dbReference type="ARBA" id="ARBA00004141"/>
    </source>
</evidence>
<dbReference type="Pfam" id="PF00083">
    <property type="entry name" value="Sugar_tr"/>
    <property type="match status" value="1"/>
</dbReference>